<proteinExistence type="predicted"/>
<dbReference type="InterPro" id="IPR001127">
    <property type="entry name" value="PTS_EIIA_1_perm"/>
</dbReference>
<evidence type="ECO:0000256" key="3">
    <source>
        <dbReference type="ARBA" id="ARBA00022597"/>
    </source>
</evidence>
<comment type="subcellular location">
    <subcellularLocation>
        <location evidence="1">Cytoplasm</location>
    </subcellularLocation>
</comment>
<keyword evidence="13" id="KW-1185">Reference proteome</keyword>
<evidence type="ECO:0000256" key="7">
    <source>
        <dbReference type="ARBA" id="ARBA00039163"/>
    </source>
</evidence>
<name>A0AA48HML1_9ALTE</name>
<dbReference type="PANTHER" id="PTHR45008">
    <property type="entry name" value="PTS SYSTEM GLUCOSE-SPECIFIC EIIA COMPONENT"/>
    <property type="match status" value="1"/>
</dbReference>
<dbReference type="GO" id="GO:0005737">
    <property type="term" value="C:cytoplasm"/>
    <property type="evidence" value="ECO:0007669"/>
    <property type="project" value="UniProtKB-SubCell"/>
</dbReference>
<dbReference type="RefSeq" id="WP_338292318.1">
    <property type="nucleotide sequence ID" value="NZ_AP027272.1"/>
</dbReference>
<accession>A0AA48HML1</accession>
<evidence type="ECO:0000256" key="5">
    <source>
        <dbReference type="ARBA" id="ARBA00022683"/>
    </source>
</evidence>
<evidence type="ECO:0000256" key="9">
    <source>
        <dbReference type="ARBA" id="ARBA00042526"/>
    </source>
</evidence>
<evidence type="ECO:0000313" key="13">
    <source>
        <dbReference type="Proteomes" id="UP001333710"/>
    </source>
</evidence>
<dbReference type="GO" id="GO:0009401">
    <property type="term" value="P:phosphoenolpyruvate-dependent sugar phosphotransferase system"/>
    <property type="evidence" value="ECO:0007669"/>
    <property type="project" value="UniProtKB-KW"/>
</dbReference>
<keyword evidence="2" id="KW-0813">Transport</keyword>
<dbReference type="Proteomes" id="UP001333710">
    <property type="component" value="Chromosome"/>
</dbReference>
<dbReference type="AlphaFoldDB" id="A0AA48HML1"/>
<organism evidence="12 13">
    <name type="scientific">Planctobacterium marinum</name>
    <dbReference type="NCBI Taxonomy" id="1631968"/>
    <lineage>
        <taxon>Bacteria</taxon>
        <taxon>Pseudomonadati</taxon>
        <taxon>Pseudomonadota</taxon>
        <taxon>Gammaproteobacteria</taxon>
        <taxon>Alteromonadales</taxon>
        <taxon>Alteromonadaceae</taxon>
        <taxon>Planctobacterium</taxon>
    </lineage>
</organism>
<evidence type="ECO:0000256" key="6">
    <source>
        <dbReference type="ARBA" id="ARBA00022777"/>
    </source>
</evidence>
<evidence type="ECO:0000313" key="12">
    <source>
        <dbReference type="EMBL" id="BDX06292.1"/>
    </source>
</evidence>
<dbReference type="InterPro" id="IPR011055">
    <property type="entry name" value="Dup_hybrid_motif"/>
</dbReference>
<evidence type="ECO:0000256" key="4">
    <source>
        <dbReference type="ARBA" id="ARBA00022679"/>
    </source>
</evidence>
<evidence type="ECO:0000256" key="10">
    <source>
        <dbReference type="ARBA" id="ARBA00042873"/>
    </source>
</evidence>
<dbReference type="GO" id="GO:0016301">
    <property type="term" value="F:kinase activity"/>
    <property type="evidence" value="ECO:0007669"/>
    <property type="project" value="UniProtKB-KW"/>
</dbReference>
<keyword evidence="4" id="KW-0808">Transferase</keyword>
<keyword evidence="3" id="KW-0762">Sugar transport</keyword>
<feature type="domain" description="PTS EIIA type-1" evidence="11">
    <location>
        <begin position="39"/>
        <end position="143"/>
    </location>
</feature>
<evidence type="ECO:0000256" key="2">
    <source>
        <dbReference type="ARBA" id="ARBA00022448"/>
    </source>
</evidence>
<protein>
    <recommendedName>
        <fullName evidence="7">PTS system glucose-specific EIIA component</fullName>
    </recommendedName>
    <alternativeName>
        <fullName evidence="10">EIIA-Glc</fullName>
    </alternativeName>
    <alternativeName>
        <fullName evidence="9">EIII-Glc</fullName>
    </alternativeName>
    <alternativeName>
        <fullName evidence="8">Glucose-specific phosphotransferase enzyme IIA component</fullName>
    </alternativeName>
</protein>
<dbReference type="EMBL" id="AP027272">
    <property type="protein sequence ID" value="BDX06292.1"/>
    <property type="molecule type" value="Genomic_DNA"/>
</dbReference>
<dbReference type="SUPFAM" id="SSF51261">
    <property type="entry name" value="Duplicated hybrid motif"/>
    <property type="match status" value="1"/>
</dbReference>
<keyword evidence="6" id="KW-0418">Kinase</keyword>
<dbReference type="KEGG" id="pmaw:MACH26_18130"/>
<evidence type="ECO:0000259" key="11">
    <source>
        <dbReference type="PROSITE" id="PS51093"/>
    </source>
</evidence>
<gene>
    <name evidence="12" type="ORF">MACH26_18130</name>
</gene>
<evidence type="ECO:0000256" key="1">
    <source>
        <dbReference type="ARBA" id="ARBA00004496"/>
    </source>
</evidence>
<dbReference type="InterPro" id="IPR050890">
    <property type="entry name" value="PTS_EIIA_component"/>
</dbReference>
<dbReference type="PANTHER" id="PTHR45008:SF1">
    <property type="entry name" value="PTS SYSTEM GLUCOSE-SPECIFIC EIIA COMPONENT"/>
    <property type="match status" value="1"/>
</dbReference>
<dbReference type="PROSITE" id="PS51093">
    <property type="entry name" value="PTS_EIIA_TYPE_1"/>
    <property type="match status" value="1"/>
</dbReference>
<dbReference type="Pfam" id="PF00358">
    <property type="entry name" value="PTS_EIIA_1"/>
    <property type="match status" value="1"/>
</dbReference>
<evidence type="ECO:0000256" key="8">
    <source>
        <dbReference type="ARBA" id="ARBA00042296"/>
    </source>
</evidence>
<sequence>MNLLYGRLIDSEDDVEFKKHIPVLSPVNGKVLPLNNYPQKLFTQRMFGEGVALELSGYQVVAPFDCIIEQLYPTSEQLRIKSAQGIRMQIQLGQNPEIMMGNGFKHYAKTGDSIAAGEPILDFNLRKMKDTLNSPLAAITILNSDRLSGIRPHYRQVRSSEDVLMDLYI</sequence>
<dbReference type="Gene3D" id="2.70.70.10">
    <property type="entry name" value="Glucose Permease (Domain IIA)"/>
    <property type="match status" value="1"/>
</dbReference>
<reference evidence="12" key="1">
    <citation type="submission" date="2023-01" db="EMBL/GenBank/DDBJ databases">
        <title>Complete genome sequence of Planctobacterium marinum strain Dej080120_11.</title>
        <authorList>
            <person name="Ueki S."/>
            <person name="Maruyama F."/>
        </authorList>
    </citation>
    <scope>NUCLEOTIDE SEQUENCE</scope>
    <source>
        <strain evidence="12">Dej080120_11</strain>
    </source>
</reference>
<keyword evidence="5" id="KW-0598">Phosphotransferase system</keyword>